<organism evidence="2 3">
    <name type="scientific">Dictyocaulus viviparus</name>
    <name type="common">Bovine lungworm</name>
    <dbReference type="NCBI Taxonomy" id="29172"/>
    <lineage>
        <taxon>Eukaryota</taxon>
        <taxon>Metazoa</taxon>
        <taxon>Ecdysozoa</taxon>
        <taxon>Nematoda</taxon>
        <taxon>Chromadorea</taxon>
        <taxon>Rhabditida</taxon>
        <taxon>Rhabditina</taxon>
        <taxon>Rhabditomorpha</taxon>
        <taxon>Strongyloidea</taxon>
        <taxon>Metastrongylidae</taxon>
        <taxon>Dictyocaulus</taxon>
    </lineage>
</organism>
<protein>
    <submittedName>
        <fullName evidence="2">Uncharacterized protein</fullName>
    </submittedName>
</protein>
<evidence type="ECO:0000313" key="2">
    <source>
        <dbReference type="EMBL" id="KJH47113.1"/>
    </source>
</evidence>
<keyword evidence="1" id="KW-1133">Transmembrane helix</keyword>
<feature type="transmembrane region" description="Helical" evidence="1">
    <location>
        <begin position="85"/>
        <end position="109"/>
    </location>
</feature>
<keyword evidence="1" id="KW-0812">Transmembrane</keyword>
<proteinExistence type="predicted"/>
<name>A0A0D8XR03_DICVI</name>
<sequence length="156" mass="18077">MISVFNSIFTLAWCMFNRSGAPFLTSTKGVTSMARPYLYYSCAEFTMTYSASAVFLIFIILFAFASAALLDALRYEHCESTSSFLLLYLPLFLVNNVFVTLVVFIYWIASEKKHPTAVNHRFARRFIYEHNCLLFSYSISYKIKLSYHYSTFCNIL</sequence>
<dbReference type="EMBL" id="KN716320">
    <property type="protein sequence ID" value="KJH47113.1"/>
    <property type="molecule type" value="Genomic_DNA"/>
</dbReference>
<reference evidence="2 3" key="1">
    <citation type="submission" date="2013-11" db="EMBL/GenBank/DDBJ databases">
        <title>Draft genome of the bovine lungworm Dictyocaulus viviparus.</title>
        <authorList>
            <person name="Mitreva M."/>
        </authorList>
    </citation>
    <scope>NUCLEOTIDE SEQUENCE [LARGE SCALE GENOMIC DNA]</scope>
    <source>
        <strain evidence="2 3">HannoverDv2000</strain>
    </source>
</reference>
<evidence type="ECO:0000313" key="3">
    <source>
        <dbReference type="Proteomes" id="UP000053766"/>
    </source>
</evidence>
<gene>
    <name evidence="2" type="ORF">DICVIV_06821</name>
</gene>
<reference evidence="3" key="2">
    <citation type="journal article" date="2016" name="Sci. Rep.">
        <title>Dictyocaulus viviparus genome, variome and transcriptome elucidate lungworm biology and support future intervention.</title>
        <authorList>
            <person name="McNulty S.N."/>
            <person name="Strube C."/>
            <person name="Rosa B.A."/>
            <person name="Martin J.C."/>
            <person name="Tyagi R."/>
            <person name="Choi Y.J."/>
            <person name="Wang Q."/>
            <person name="Hallsworth Pepin K."/>
            <person name="Zhang X."/>
            <person name="Ozersky P."/>
            <person name="Wilson R.K."/>
            <person name="Sternberg P.W."/>
            <person name="Gasser R.B."/>
            <person name="Mitreva M."/>
        </authorList>
    </citation>
    <scope>NUCLEOTIDE SEQUENCE [LARGE SCALE GENOMIC DNA]</scope>
    <source>
        <strain evidence="3">HannoverDv2000</strain>
    </source>
</reference>
<feature type="transmembrane region" description="Helical" evidence="1">
    <location>
        <begin position="51"/>
        <end position="73"/>
    </location>
</feature>
<keyword evidence="1" id="KW-0472">Membrane</keyword>
<accession>A0A0D8XR03</accession>
<evidence type="ECO:0000256" key="1">
    <source>
        <dbReference type="SAM" id="Phobius"/>
    </source>
</evidence>
<dbReference type="Proteomes" id="UP000053766">
    <property type="component" value="Unassembled WGS sequence"/>
</dbReference>
<keyword evidence="3" id="KW-1185">Reference proteome</keyword>
<dbReference type="AlphaFoldDB" id="A0A0D8XR03"/>